<organism evidence="1 2">
    <name type="scientific">Portunus trituberculatus</name>
    <name type="common">Swimming crab</name>
    <name type="synonym">Neptunus trituberculatus</name>
    <dbReference type="NCBI Taxonomy" id="210409"/>
    <lineage>
        <taxon>Eukaryota</taxon>
        <taxon>Metazoa</taxon>
        <taxon>Ecdysozoa</taxon>
        <taxon>Arthropoda</taxon>
        <taxon>Crustacea</taxon>
        <taxon>Multicrustacea</taxon>
        <taxon>Malacostraca</taxon>
        <taxon>Eumalacostraca</taxon>
        <taxon>Eucarida</taxon>
        <taxon>Decapoda</taxon>
        <taxon>Pleocyemata</taxon>
        <taxon>Brachyura</taxon>
        <taxon>Eubrachyura</taxon>
        <taxon>Portunoidea</taxon>
        <taxon>Portunidae</taxon>
        <taxon>Portuninae</taxon>
        <taxon>Portunus</taxon>
    </lineage>
</organism>
<accession>A0A5B7DLA8</accession>
<proteinExistence type="predicted"/>
<protein>
    <submittedName>
        <fullName evidence="1">Uncharacterized protein</fullName>
    </submittedName>
</protein>
<dbReference type="EMBL" id="VSRR010001021">
    <property type="protein sequence ID" value="MPC21814.1"/>
    <property type="molecule type" value="Genomic_DNA"/>
</dbReference>
<gene>
    <name evidence="1" type="ORF">E2C01_014813</name>
</gene>
<sequence>METLLGAQGVKHSSVITNRTSCIPSHIRRNPRRISHIPPRASLHSPAYTLHCYAPSQCKDGAAKHGLL</sequence>
<comment type="caution">
    <text evidence="1">The sequence shown here is derived from an EMBL/GenBank/DDBJ whole genome shotgun (WGS) entry which is preliminary data.</text>
</comment>
<keyword evidence="2" id="KW-1185">Reference proteome</keyword>
<evidence type="ECO:0000313" key="1">
    <source>
        <dbReference type="EMBL" id="MPC21814.1"/>
    </source>
</evidence>
<evidence type="ECO:0000313" key="2">
    <source>
        <dbReference type="Proteomes" id="UP000324222"/>
    </source>
</evidence>
<dbReference type="Proteomes" id="UP000324222">
    <property type="component" value="Unassembled WGS sequence"/>
</dbReference>
<name>A0A5B7DLA8_PORTR</name>
<reference evidence="1 2" key="1">
    <citation type="submission" date="2019-05" db="EMBL/GenBank/DDBJ databases">
        <title>Another draft genome of Portunus trituberculatus and its Hox gene families provides insights of decapod evolution.</title>
        <authorList>
            <person name="Jeong J.-H."/>
            <person name="Song I."/>
            <person name="Kim S."/>
            <person name="Choi T."/>
            <person name="Kim D."/>
            <person name="Ryu S."/>
            <person name="Kim W."/>
        </authorList>
    </citation>
    <scope>NUCLEOTIDE SEQUENCE [LARGE SCALE GENOMIC DNA]</scope>
    <source>
        <tissue evidence="1">Muscle</tissue>
    </source>
</reference>
<dbReference type="AlphaFoldDB" id="A0A5B7DLA8"/>